<keyword evidence="3" id="KW-1185">Reference proteome</keyword>
<evidence type="ECO:0000313" key="2">
    <source>
        <dbReference type="EMBL" id="GMI38860.1"/>
    </source>
</evidence>
<feature type="compositionally biased region" description="Polar residues" evidence="1">
    <location>
        <begin position="44"/>
        <end position="57"/>
    </location>
</feature>
<dbReference type="EMBL" id="BRYA01001095">
    <property type="protein sequence ID" value="GMI38860.1"/>
    <property type="molecule type" value="Genomic_DNA"/>
</dbReference>
<organism evidence="2 3">
    <name type="scientific">Triparma columacea</name>
    <dbReference type="NCBI Taxonomy" id="722753"/>
    <lineage>
        <taxon>Eukaryota</taxon>
        <taxon>Sar</taxon>
        <taxon>Stramenopiles</taxon>
        <taxon>Ochrophyta</taxon>
        <taxon>Bolidophyceae</taxon>
        <taxon>Parmales</taxon>
        <taxon>Triparmaceae</taxon>
        <taxon>Triparma</taxon>
    </lineage>
</organism>
<comment type="caution">
    <text evidence="2">The sequence shown here is derived from an EMBL/GenBank/DDBJ whole genome shotgun (WGS) entry which is preliminary data.</text>
</comment>
<name>A0A9W7L7P2_9STRA</name>
<sequence length="110" mass="12402">MLNDNFLKPFKVLRTTFKALKSSISSQEAHSQGFKNAIDPVMSPLSTTPRTTASPNVMSPKFRRLSGFRMSRTLTEVHWNYGDLKLKSSCGRAEGEIEVCRKCDLEGTWC</sequence>
<accession>A0A9W7L7P2</accession>
<dbReference type="AlphaFoldDB" id="A0A9W7L7P2"/>
<protein>
    <submittedName>
        <fullName evidence="2">Uncharacterized protein</fullName>
    </submittedName>
</protein>
<gene>
    <name evidence="2" type="ORF">TrCOL_g13391</name>
</gene>
<proteinExistence type="predicted"/>
<feature type="region of interest" description="Disordered" evidence="1">
    <location>
        <begin position="38"/>
        <end position="58"/>
    </location>
</feature>
<reference evidence="3" key="1">
    <citation type="journal article" date="2023" name="Commun. Biol.">
        <title>Genome analysis of Parmales, the sister group of diatoms, reveals the evolutionary specialization of diatoms from phago-mixotrophs to photoautotrophs.</title>
        <authorList>
            <person name="Ban H."/>
            <person name="Sato S."/>
            <person name="Yoshikawa S."/>
            <person name="Yamada K."/>
            <person name="Nakamura Y."/>
            <person name="Ichinomiya M."/>
            <person name="Sato N."/>
            <person name="Blanc-Mathieu R."/>
            <person name="Endo H."/>
            <person name="Kuwata A."/>
            <person name="Ogata H."/>
        </authorList>
    </citation>
    <scope>NUCLEOTIDE SEQUENCE [LARGE SCALE GENOMIC DNA]</scope>
</reference>
<evidence type="ECO:0000256" key="1">
    <source>
        <dbReference type="SAM" id="MobiDB-lite"/>
    </source>
</evidence>
<evidence type="ECO:0000313" key="3">
    <source>
        <dbReference type="Proteomes" id="UP001165065"/>
    </source>
</evidence>
<dbReference type="Proteomes" id="UP001165065">
    <property type="component" value="Unassembled WGS sequence"/>
</dbReference>